<dbReference type="InterPro" id="IPR000277">
    <property type="entry name" value="Cys/Met-Metab_PyrdxlP-dep_enz"/>
</dbReference>
<dbReference type="OrthoDB" id="10047078at2759"/>
<dbReference type="InterPro" id="IPR015421">
    <property type="entry name" value="PyrdxlP-dep_Trfase_major"/>
</dbReference>
<protein>
    <submittedName>
        <fullName evidence="4">Pyridoxal phosphate-dependent transferase, major region, subdomain 2</fullName>
    </submittedName>
</protein>
<comment type="similarity">
    <text evidence="3">Belongs to the trans-sulfuration enzymes family.</text>
</comment>
<dbReference type="STRING" id="5078.A0A135LLT5"/>
<comment type="cofactor">
    <cofactor evidence="1 3">
        <name>pyridoxal 5'-phosphate</name>
        <dbReference type="ChEBI" id="CHEBI:597326"/>
    </cofactor>
</comment>
<dbReference type="Gene3D" id="3.90.1150.10">
    <property type="entry name" value="Aspartate Aminotransferase, domain 1"/>
    <property type="match status" value="1"/>
</dbReference>
<dbReference type="AlphaFoldDB" id="A0A135LLT5"/>
<dbReference type="SUPFAM" id="SSF53383">
    <property type="entry name" value="PLP-dependent transferases"/>
    <property type="match status" value="1"/>
</dbReference>
<accession>A0A135LLT5</accession>
<dbReference type="EMBL" id="LHQR01000048">
    <property type="protein sequence ID" value="KXG49931.1"/>
    <property type="molecule type" value="Genomic_DNA"/>
</dbReference>
<dbReference type="Proteomes" id="UP000070168">
    <property type="component" value="Unassembled WGS sequence"/>
</dbReference>
<dbReference type="OMA" id="WIYPETI"/>
<dbReference type="InterPro" id="IPR051750">
    <property type="entry name" value="Trans-sulfuration_enzymes"/>
</dbReference>
<keyword evidence="5" id="KW-1185">Reference proteome</keyword>
<dbReference type="InterPro" id="IPR015422">
    <property type="entry name" value="PyrdxlP-dep_Trfase_small"/>
</dbReference>
<dbReference type="GO" id="GO:0003962">
    <property type="term" value="F:cystathionine gamma-synthase activity"/>
    <property type="evidence" value="ECO:0007669"/>
    <property type="project" value="TreeGrafter"/>
</dbReference>
<evidence type="ECO:0000256" key="3">
    <source>
        <dbReference type="RuleBase" id="RU362118"/>
    </source>
</evidence>
<comment type="caution">
    <text evidence="4">The sequence shown here is derived from an EMBL/GenBank/DDBJ whole genome shotgun (WGS) entry which is preliminary data.</text>
</comment>
<dbReference type="GO" id="GO:0030170">
    <property type="term" value="F:pyridoxal phosphate binding"/>
    <property type="evidence" value="ECO:0007669"/>
    <property type="project" value="InterPro"/>
</dbReference>
<organism evidence="4 5">
    <name type="scientific">Penicillium patulum</name>
    <name type="common">Penicillium griseofulvum</name>
    <dbReference type="NCBI Taxonomy" id="5078"/>
    <lineage>
        <taxon>Eukaryota</taxon>
        <taxon>Fungi</taxon>
        <taxon>Dikarya</taxon>
        <taxon>Ascomycota</taxon>
        <taxon>Pezizomycotina</taxon>
        <taxon>Eurotiomycetes</taxon>
        <taxon>Eurotiomycetidae</taxon>
        <taxon>Eurotiales</taxon>
        <taxon>Aspergillaceae</taxon>
        <taxon>Penicillium</taxon>
    </lineage>
</organism>
<dbReference type="Gene3D" id="3.40.640.10">
    <property type="entry name" value="Type I PLP-dependent aspartate aminotransferase-like (Major domain)"/>
    <property type="match status" value="1"/>
</dbReference>
<dbReference type="RefSeq" id="XP_040648467.1">
    <property type="nucleotide sequence ID" value="XM_040793612.1"/>
</dbReference>
<sequence>MKSMNALAAGEDWLTSQLKTQYPRFFFTEDVRELSERILSRLGLSSADGVACLVLRSLPSVSRCLKAIKDAGGPSDAVIPVQFSQPESLSCEAFWWDIHAIIYPAQYFGAAFTYWINSGDGISARHAAFCLTGFDYLQSNSPNPAFCTTGPKTLAPEGEQIPGLHTSGVVERDCIKHDIATLLQPEDPHQPPPSPNDVFLYPGGMSAINAVARCVGDMGINSGVFAFGSWLYTETVKILEQRWPDITIYKKSGDEELDRLEAYLKSGTHITALWVDVPSNPMLITPDMPRLRRLANEYDFLILIDGTVGTFVNVDLLPYADVLMSSLTKMYSGYANVLAGSAVVNPQSPYYEKLHWHLTASYEDTFFPGDIAVLYGNSRDFVHRVQVTNNNAEIVAAKLAAHPAVERVNFPTMTARPQYESIRRRDGGYGHLLSVIFHDNETATRFYDGVDIFKGGSFGTVFTLSTPFAQLATDADRSRFAEAGIPSHIVRISIGMEDVDILLDTLFKAIEVAMRRD</sequence>
<gene>
    <name evidence="4" type="ORF">PGRI_058990</name>
</gene>
<name>A0A135LLT5_PENPA</name>
<reference evidence="4 5" key="1">
    <citation type="journal article" date="2016" name="BMC Genomics">
        <title>Genome sequencing and secondary metabolism of the postharvest pathogen Penicillium griseofulvum.</title>
        <authorList>
            <person name="Banani H."/>
            <person name="Marcet-Houben M."/>
            <person name="Ballester A.R."/>
            <person name="Abbruscato P."/>
            <person name="Gonzalez-Candelas L."/>
            <person name="Gabaldon T."/>
            <person name="Spadaro D."/>
        </authorList>
    </citation>
    <scope>NUCLEOTIDE SEQUENCE [LARGE SCALE GENOMIC DNA]</scope>
    <source>
        <strain evidence="4 5">PG3</strain>
    </source>
</reference>
<evidence type="ECO:0000313" key="4">
    <source>
        <dbReference type="EMBL" id="KXG49931.1"/>
    </source>
</evidence>
<keyword evidence="2 3" id="KW-0663">Pyridoxal phosphate</keyword>
<evidence type="ECO:0000256" key="1">
    <source>
        <dbReference type="ARBA" id="ARBA00001933"/>
    </source>
</evidence>
<dbReference type="GO" id="GO:0019346">
    <property type="term" value="P:transsulfuration"/>
    <property type="evidence" value="ECO:0007669"/>
    <property type="project" value="InterPro"/>
</dbReference>
<dbReference type="Pfam" id="PF01053">
    <property type="entry name" value="Cys_Met_Meta_PP"/>
    <property type="match status" value="1"/>
</dbReference>
<dbReference type="PANTHER" id="PTHR42699:SF1">
    <property type="entry name" value="CYSTATHIONINE GAMMA-SYNTHASE-RELATED"/>
    <property type="match status" value="1"/>
</dbReference>
<evidence type="ECO:0000256" key="2">
    <source>
        <dbReference type="ARBA" id="ARBA00022898"/>
    </source>
</evidence>
<proteinExistence type="inferred from homology"/>
<dbReference type="GeneID" id="63708912"/>
<keyword evidence="4" id="KW-0808">Transferase</keyword>
<evidence type="ECO:0000313" key="5">
    <source>
        <dbReference type="Proteomes" id="UP000070168"/>
    </source>
</evidence>
<dbReference type="InterPro" id="IPR015424">
    <property type="entry name" value="PyrdxlP-dep_Trfase"/>
</dbReference>
<dbReference type="PANTHER" id="PTHR42699">
    <property type="match status" value="1"/>
</dbReference>